<keyword evidence="5" id="KW-1185">Reference proteome</keyword>
<reference evidence="4 5" key="1">
    <citation type="journal article" date="2015" name="Genome Biol. Evol.">
        <title>Comparative Genomics of a Bacterivorous Green Alga Reveals Evolutionary Causalities and Consequences of Phago-Mixotrophic Mode of Nutrition.</title>
        <authorList>
            <person name="Burns J.A."/>
            <person name="Paasch A."/>
            <person name="Narechania A."/>
            <person name="Kim E."/>
        </authorList>
    </citation>
    <scope>NUCLEOTIDE SEQUENCE [LARGE SCALE GENOMIC DNA]</scope>
    <source>
        <strain evidence="4 5">PLY_AMNH</strain>
    </source>
</reference>
<dbReference type="Gene3D" id="2.40.50.140">
    <property type="entry name" value="Nucleic acid-binding proteins"/>
    <property type="match status" value="2"/>
</dbReference>
<evidence type="ECO:0000313" key="4">
    <source>
        <dbReference type="EMBL" id="KAK3272070.1"/>
    </source>
</evidence>
<dbReference type="PANTHER" id="PTHR30053:SF14">
    <property type="entry name" value="TRANSLATION ELONGATION FACTOR KOW-LIKE DOMAIN-CONTAINING PROTEIN"/>
    <property type="match status" value="1"/>
</dbReference>
<accession>A0AAE0G693</accession>
<dbReference type="PROSITE" id="PS01275">
    <property type="entry name" value="EFP"/>
    <property type="match status" value="1"/>
</dbReference>
<dbReference type="Pfam" id="PF08207">
    <property type="entry name" value="EFP_N"/>
    <property type="match status" value="1"/>
</dbReference>
<dbReference type="SMART" id="SM00841">
    <property type="entry name" value="Elong-fact-P_C"/>
    <property type="match status" value="1"/>
</dbReference>
<dbReference type="Pfam" id="PF01132">
    <property type="entry name" value="EFP"/>
    <property type="match status" value="1"/>
</dbReference>
<dbReference type="EMBL" id="LGRX02009180">
    <property type="protein sequence ID" value="KAK3272070.1"/>
    <property type="molecule type" value="Genomic_DNA"/>
</dbReference>
<dbReference type="GO" id="GO:0003746">
    <property type="term" value="F:translation elongation factor activity"/>
    <property type="evidence" value="ECO:0007669"/>
    <property type="project" value="InterPro"/>
</dbReference>
<name>A0AAE0G693_9CHLO</name>
<feature type="domain" description="Elongation factor P C-terminal" evidence="2">
    <location>
        <begin position="228"/>
        <end position="282"/>
    </location>
</feature>
<evidence type="ECO:0000259" key="3">
    <source>
        <dbReference type="SMART" id="SM01185"/>
    </source>
</evidence>
<dbReference type="InterPro" id="IPR008991">
    <property type="entry name" value="Translation_prot_SH3-like_sf"/>
</dbReference>
<dbReference type="Proteomes" id="UP001190700">
    <property type="component" value="Unassembled WGS sequence"/>
</dbReference>
<protein>
    <recommendedName>
        <fullName evidence="6">Elongation factor P</fullName>
    </recommendedName>
</protein>
<dbReference type="SUPFAM" id="SSF50249">
    <property type="entry name" value="Nucleic acid-binding proteins"/>
    <property type="match status" value="2"/>
</dbReference>
<feature type="domain" description="Translation elongation factor P/YeiP central" evidence="3">
    <location>
        <begin position="165"/>
        <end position="220"/>
    </location>
</feature>
<dbReference type="InterPro" id="IPR013852">
    <property type="entry name" value="Transl_elong_P/YeiP_CS"/>
</dbReference>
<dbReference type="GO" id="GO:0005737">
    <property type="term" value="C:cytoplasm"/>
    <property type="evidence" value="ECO:0007669"/>
    <property type="project" value="InterPro"/>
</dbReference>
<dbReference type="InterPro" id="IPR013185">
    <property type="entry name" value="Transl_elong_KOW-like"/>
</dbReference>
<proteinExistence type="inferred from homology"/>
<dbReference type="SMART" id="SM01185">
    <property type="entry name" value="EFP"/>
    <property type="match status" value="1"/>
</dbReference>
<dbReference type="SUPFAM" id="SSF50104">
    <property type="entry name" value="Translation proteins SH3-like domain"/>
    <property type="match status" value="1"/>
</dbReference>
<evidence type="ECO:0008006" key="6">
    <source>
        <dbReference type="Google" id="ProtNLM"/>
    </source>
</evidence>
<evidence type="ECO:0000256" key="1">
    <source>
        <dbReference type="ARBA" id="ARBA00009479"/>
    </source>
</evidence>
<comment type="caution">
    <text evidence="4">The sequence shown here is derived from an EMBL/GenBank/DDBJ whole genome shotgun (WGS) entry which is preliminary data.</text>
</comment>
<dbReference type="InterPro" id="IPR012340">
    <property type="entry name" value="NA-bd_OB-fold"/>
</dbReference>
<evidence type="ECO:0000313" key="5">
    <source>
        <dbReference type="Proteomes" id="UP001190700"/>
    </source>
</evidence>
<dbReference type="PANTHER" id="PTHR30053">
    <property type="entry name" value="ELONGATION FACTOR P"/>
    <property type="match status" value="1"/>
</dbReference>
<dbReference type="AlphaFoldDB" id="A0AAE0G693"/>
<dbReference type="Pfam" id="PF09285">
    <property type="entry name" value="Elong-fact-P_C"/>
    <property type="match status" value="1"/>
</dbReference>
<organism evidence="4 5">
    <name type="scientific">Cymbomonas tetramitiformis</name>
    <dbReference type="NCBI Taxonomy" id="36881"/>
    <lineage>
        <taxon>Eukaryota</taxon>
        <taxon>Viridiplantae</taxon>
        <taxon>Chlorophyta</taxon>
        <taxon>Pyramimonadophyceae</taxon>
        <taxon>Pyramimonadales</taxon>
        <taxon>Pyramimonadaceae</taxon>
        <taxon>Cymbomonas</taxon>
    </lineage>
</organism>
<dbReference type="GO" id="GO:0043043">
    <property type="term" value="P:peptide biosynthetic process"/>
    <property type="evidence" value="ECO:0007669"/>
    <property type="project" value="InterPro"/>
</dbReference>
<dbReference type="Gene3D" id="2.30.30.30">
    <property type="match status" value="1"/>
</dbReference>
<dbReference type="InterPro" id="IPR001059">
    <property type="entry name" value="Transl_elong_P/YeiP_cen"/>
</dbReference>
<gene>
    <name evidence="4" type="ORF">CYMTET_19613</name>
</gene>
<dbReference type="InterPro" id="IPR014722">
    <property type="entry name" value="Rib_uL2_dom2"/>
</dbReference>
<dbReference type="InterPro" id="IPR015365">
    <property type="entry name" value="Elong-fact-P_C"/>
</dbReference>
<sequence length="285" mass="31146">MMRMISKGLQQSNISKFTGLFRALSAIASNSTSTELNAHLQHSTSTVSGIIKKGLLSSASSSGNFDARRSYHIGVYCTKLLGSPKPLESLLHYRNMRVGANELRPGMIYESKGRLVQVTKATHTHGRARASGNVQVELKELQSGAKGGSERFDPSEIITLATLDLKSFQYLYTEENVIYLMDPESFEQVEVSMDLMSKDQLQWVSETIVVTLGYVDGEMVSVTIPEKVEMLVAEAAVKSINADGRGSKSAVLVNGLNITVPGFVEAGDTVIMDTRDGTFVKRVRM</sequence>
<evidence type="ECO:0000259" key="2">
    <source>
        <dbReference type="SMART" id="SM00841"/>
    </source>
</evidence>
<dbReference type="InterPro" id="IPR020599">
    <property type="entry name" value="Transl_elong_fac_P/YeiP"/>
</dbReference>
<comment type="similarity">
    <text evidence="1">Belongs to the elongation factor P family.</text>
</comment>